<evidence type="ECO:0000256" key="2">
    <source>
        <dbReference type="ARBA" id="ARBA00022840"/>
    </source>
</evidence>
<dbReference type="EMBL" id="PGCI01000072">
    <property type="protein sequence ID" value="PLW43075.1"/>
    <property type="molecule type" value="Genomic_DNA"/>
</dbReference>
<evidence type="ECO:0000256" key="1">
    <source>
        <dbReference type="ARBA" id="ARBA00022741"/>
    </source>
</evidence>
<dbReference type="Gene3D" id="3.30.420.40">
    <property type="match status" value="1"/>
</dbReference>
<gene>
    <name evidence="4" type="ORF">PCASD_06079</name>
    <name evidence="3" type="ORF">PCASD_18232</name>
</gene>
<dbReference type="EMBL" id="PGCI01000862">
    <property type="protein sequence ID" value="PLW13137.1"/>
    <property type="molecule type" value="Genomic_DNA"/>
</dbReference>
<keyword evidence="1" id="KW-0547">Nucleotide-binding</keyword>
<protein>
    <submittedName>
        <fullName evidence="4">Uncharacterized protein</fullName>
    </submittedName>
</protein>
<evidence type="ECO:0000313" key="3">
    <source>
        <dbReference type="EMBL" id="PLW13137.1"/>
    </source>
</evidence>
<sequence>MDHCMTVYDTKILIGRVCIINKPTVLPLPVFLAKLLTKRKKNRTVLIFEFGRGTFDVSLLSITGGFFTIKATASDTHLGGKDFNNELLEHFQCTQGSIRMPKIKSLVSVLFSRHQLNKSTNPNKGFAYAAAVQAAGSPPSRDDKPNLQRARANVTIPNSGGCLFSAEVDQMINAAELLKQVEKEFFAKQELKLCILQVEATITSPEIGMKIKQNKKAAVEAELPKALEKLEIEGESYIPHSLGNSCPF</sequence>
<dbReference type="SUPFAM" id="SSF53067">
    <property type="entry name" value="Actin-like ATPase domain"/>
    <property type="match status" value="1"/>
</dbReference>
<proteinExistence type="predicted"/>
<dbReference type="InterPro" id="IPR029048">
    <property type="entry name" value="HSP70_C_sf"/>
</dbReference>
<accession>A0A2N5UZ85</accession>
<dbReference type="Pfam" id="PF00012">
    <property type="entry name" value="HSP70"/>
    <property type="match status" value="1"/>
</dbReference>
<keyword evidence="2" id="KW-0067">ATP-binding</keyword>
<dbReference type="InterPro" id="IPR013126">
    <property type="entry name" value="Hsp_70_fam"/>
</dbReference>
<evidence type="ECO:0000313" key="5">
    <source>
        <dbReference type="Proteomes" id="UP000235392"/>
    </source>
</evidence>
<dbReference type="GO" id="GO:0005524">
    <property type="term" value="F:ATP binding"/>
    <property type="evidence" value="ECO:0007669"/>
    <property type="project" value="UniProtKB-KW"/>
</dbReference>
<organism evidence="4 5">
    <name type="scientific">Puccinia coronata f. sp. avenae</name>
    <dbReference type="NCBI Taxonomy" id="200324"/>
    <lineage>
        <taxon>Eukaryota</taxon>
        <taxon>Fungi</taxon>
        <taxon>Dikarya</taxon>
        <taxon>Basidiomycota</taxon>
        <taxon>Pucciniomycotina</taxon>
        <taxon>Pucciniomycetes</taxon>
        <taxon>Pucciniales</taxon>
        <taxon>Pucciniaceae</taxon>
        <taxon>Puccinia</taxon>
    </lineage>
</organism>
<reference evidence="4 5" key="1">
    <citation type="submission" date="2017-11" db="EMBL/GenBank/DDBJ databases">
        <title>De novo assembly and phasing of dikaryotic genomes from two isolates of Puccinia coronata f. sp. avenae, the causal agent of oat crown rust.</title>
        <authorList>
            <person name="Miller M.E."/>
            <person name="Zhang Y."/>
            <person name="Omidvar V."/>
            <person name="Sperschneider J."/>
            <person name="Schwessinger B."/>
            <person name="Raley C."/>
            <person name="Palmer J.M."/>
            <person name="Garnica D."/>
            <person name="Upadhyaya N."/>
            <person name="Rathjen J."/>
            <person name="Taylor J.M."/>
            <person name="Park R.F."/>
            <person name="Dodds P.N."/>
            <person name="Hirsch C.D."/>
            <person name="Kianian S.F."/>
            <person name="Figueroa M."/>
        </authorList>
    </citation>
    <scope>NUCLEOTIDE SEQUENCE [LARGE SCALE GENOMIC DNA]</scope>
    <source>
        <strain evidence="4">12SD80</strain>
    </source>
</reference>
<name>A0A2N5UZ85_9BASI</name>
<dbReference type="Gene3D" id="1.20.1270.10">
    <property type="match status" value="1"/>
</dbReference>
<dbReference type="PANTHER" id="PTHR19375">
    <property type="entry name" value="HEAT SHOCK PROTEIN 70KDA"/>
    <property type="match status" value="1"/>
</dbReference>
<evidence type="ECO:0000313" key="4">
    <source>
        <dbReference type="EMBL" id="PLW43075.1"/>
    </source>
</evidence>
<dbReference type="InterPro" id="IPR043129">
    <property type="entry name" value="ATPase_NBD"/>
</dbReference>
<dbReference type="Proteomes" id="UP000235392">
    <property type="component" value="Unassembled WGS sequence"/>
</dbReference>
<comment type="caution">
    <text evidence="4">The sequence shown here is derived from an EMBL/GenBank/DDBJ whole genome shotgun (WGS) entry which is preliminary data.</text>
</comment>
<dbReference type="GO" id="GO:0140662">
    <property type="term" value="F:ATP-dependent protein folding chaperone"/>
    <property type="evidence" value="ECO:0007669"/>
    <property type="project" value="InterPro"/>
</dbReference>
<dbReference type="AlphaFoldDB" id="A0A2N5UZ85"/>